<evidence type="ECO:0000313" key="3">
    <source>
        <dbReference type="Proteomes" id="UP000179243"/>
    </source>
</evidence>
<gene>
    <name evidence="2" type="ORF">A2519_22905</name>
</gene>
<dbReference type="Gene3D" id="3.90.550.10">
    <property type="entry name" value="Spore Coat Polysaccharide Biosynthesis Protein SpsA, Chain A"/>
    <property type="match status" value="1"/>
</dbReference>
<dbReference type="AlphaFoldDB" id="A0A1F7F4Y3"/>
<dbReference type="PANTHER" id="PTHR48090">
    <property type="entry name" value="UNDECAPRENYL-PHOSPHATE 4-DEOXY-4-FORMAMIDO-L-ARABINOSE TRANSFERASE-RELATED"/>
    <property type="match status" value="1"/>
</dbReference>
<dbReference type="EMBL" id="MFYX01000120">
    <property type="protein sequence ID" value="OGK01725.1"/>
    <property type="molecule type" value="Genomic_DNA"/>
</dbReference>
<dbReference type="PANTHER" id="PTHR48090:SF7">
    <property type="entry name" value="RFBJ PROTEIN"/>
    <property type="match status" value="1"/>
</dbReference>
<accession>A0A1F7F4Y3</accession>
<dbReference type="InterPro" id="IPR029044">
    <property type="entry name" value="Nucleotide-diphossugar_trans"/>
</dbReference>
<protein>
    <recommendedName>
        <fullName evidence="1">Glycosyltransferase 2-like domain-containing protein</fullName>
    </recommendedName>
</protein>
<dbReference type="Pfam" id="PF00535">
    <property type="entry name" value="Glycos_transf_2"/>
    <property type="match status" value="1"/>
</dbReference>
<evidence type="ECO:0000259" key="1">
    <source>
        <dbReference type="Pfam" id="PF00535"/>
    </source>
</evidence>
<proteinExistence type="predicted"/>
<comment type="caution">
    <text evidence="2">The sequence shown here is derived from an EMBL/GenBank/DDBJ whole genome shotgun (WGS) entry which is preliminary data.</text>
</comment>
<dbReference type="SUPFAM" id="SSF53448">
    <property type="entry name" value="Nucleotide-diphospho-sugar transferases"/>
    <property type="match status" value="1"/>
</dbReference>
<name>A0A1F7F4Y3_UNCRA</name>
<reference evidence="2 3" key="1">
    <citation type="journal article" date="2016" name="Nat. Commun.">
        <title>Thousands of microbial genomes shed light on interconnected biogeochemical processes in an aquifer system.</title>
        <authorList>
            <person name="Anantharaman K."/>
            <person name="Brown C.T."/>
            <person name="Hug L.A."/>
            <person name="Sharon I."/>
            <person name="Castelle C.J."/>
            <person name="Probst A.J."/>
            <person name="Thomas B.C."/>
            <person name="Singh A."/>
            <person name="Wilkins M.J."/>
            <person name="Karaoz U."/>
            <person name="Brodie E.L."/>
            <person name="Williams K.H."/>
            <person name="Hubbard S.S."/>
            <person name="Banfield J.F."/>
        </authorList>
    </citation>
    <scope>NUCLEOTIDE SEQUENCE [LARGE SCALE GENOMIC DNA]</scope>
</reference>
<dbReference type="Proteomes" id="UP000179243">
    <property type="component" value="Unassembled WGS sequence"/>
</dbReference>
<dbReference type="InterPro" id="IPR050256">
    <property type="entry name" value="Glycosyltransferase_2"/>
</dbReference>
<sequence length="239" mass="26296">MPALSAIGYIFRLMKTAGADKTAIIIPAYNCAVALGQVLAGIRSIAGQVAVMVVDDGSTDETRYVPDEYDCRCIRHEKRKGKGAALRTALAWAASHEYEYAITMDADGQHAAADLPAFFAASGDLAIGKRSFTPGVMPCTRIFSNRISSFLLTKLTRTVIADSQCGYRKIRLDAIQGFKSATNGYQFETEMVLYVALARKGRIVNVPVRTIYEGQKSYIRHLPDMGEFIRAAITYSKYR</sequence>
<feature type="domain" description="Glycosyltransferase 2-like" evidence="1">
    <location>
        <begin position="24"/>
        <end position="119"/>
    </location>
</feature>
<evidence type="ECO:0000313" key="2">
    <source>
        <dbReference type="EMBL" id="OGK01725.1"/>
    </source>
</evidence>
<dbReference type="CDD" id="cd04179">
    <property type="entry name" value="DPM_DPG-synthase_like"/>
    <property type="match status" value="1"/>
</dbReference>
<organism evidence="2 3">
    <name type="scientific">Candidatus Raymondbacteria bacterium RIFOXYD12_FULL_49_13</name>
    <dbReference type="NCBI Taxonomy" id="1817890"/>
    <lineage>
        <taxon>Bacteria</taxon>
        <taxon>Raymondiibacteriota</taxon>
    </lineage>
</organism>
<dbReference type="InterPro" id="IPR001173">
    <property type="entry name" value="Glyco_trans_2-like"/>
</dbReference>